<dbReference type="EMBL" id="WJIF01000010">
    <property type="protein sequence ID" value="MRG61214.1"/>
    <property type="molecule type" value="Genomic_DNA"/>
</dbReference>
<feature type="compositionally biased region" description="Acidic residues" evidence="1">
    <location>
        <begin position="36"/>
        <end position="62"/>
    </location>
</feature>
<dbReference type="Proteomes" id="UP000431080">
    <property type="component" value="Unassembled WGS sequence"/>
</dbReference>
<gene>
    <name evidence="2" type="ORF">GE115_15270</name>
</gene>
<keyword evidence="3" id="KW-1185">Reference proteome</keyword>
<sequence length="68" mass="7412">MSDPLNPWEQRDRLGPTGDLSEVSTQEMEAPRPPEPDTDPAADPNDLDADNAVEEDTLETLDPDNPPA</sequence>
<reference evidence="2 3" key="1">
    <citation type="submission" date="2019-10" db="EMBL/GenBank/DDBJ databases">
        <authorList>
            <person name="Nie G."/>
            <person name="Ming H."/>
            <person name="Yi B."/>
        </authorList>
    </citation>
    <scope>NUCLEOTIDE SEQUENCE [LARGE SCALE GENOMIC DNA]</scope>
    <source>
        <strain evidence="2 3">CFH 90414</strain>
    </source>
</reference>
<proteinExistence type="predicted"/>
<name>A0A6I2FAC9_9MICO</name>
<evidence type="ECO:0000256" key="1">
    <source>
        <dbReference type="SAM" id="MobiDB-lite"/>
    </source>
</evidence>
<dbReference type="AlphaFoldDB" id="A0A6I2FAC9"/>
<protein>
    <submittedName>
        <fullName evidence="2">Uncharacterized protein</fullName>
    </submittedName>
</protein>
<comment type="caution">
    <text evidence="2">The sequence shown here is derived from an EMBL/GenBank/DDBJ whole genome shotgun (WGS) entry which is preliminary data.</text>
</comment>
<dbReference type="RefSeq" id="WP_153685634.1">
    <property type="nucleotide sequence ID" value="NZ_WJIF01000010.1"/>
</dbReference>
<feature type="region of interest" description="Disordered" evidence="1">
    <location>
        <begin position="1"/>
        <end position="68"/>
    </location>
</feature>
<organism evidence="2 3">
    <name type="scientific">Agromyces agglutinans</name>
    <dbReference type="NCBI Taxonomy" id="2662258"/>
    <lineage>
        <taxon>Bacteria</taxon>
        <taxon>Bacillati</taxon>
        <taxon>Actinomycetota</taxon>
        <taxon>Actinomycetes</taxon>
        <taxon>Micrococcales</taxon>
        <taxon>Microbacteriaceae</taxon>
        <taxon>Agromyces</taxon>
    </lineage>
</organism>
<accession>A0A6I2FAC9</accession>
<evidence type="ECO:0000313" key="3">
    <source>
        <dbReference type="Proteomes" id="UP000431080"/>
    </source>
</evidence>
<evidence type="ECO:0000313" key="2">
    <source>
        <dbReference type="EMBL" id="MRG61214.1"/>
    </source>
</evidence>